<proteinExistence type="predicted"/>
<feature type="domain" description="Transposase IS200-like" evidence="1">
    <location>
        <begin position="8"/>
        <end position="152"/>
    </location>
</feature>
<name>A0A1J5HKM9_9BACT</name>
<organism evidence="2 3">
    <name type="scientific">Candidatus Roizmanbacteria bacterium CG2_30_33_16</name>
    <dbReference type="NCBI Taxonomy" id="1805340"/>
    <lineage>
        <taxon>Bacteria</taxon>
        <taxon>Candidatus Roizmaniibacteriota</taxon>
    </lineage>
</organism>
<dbReference type="InterPro" id="IPR002686">
    <property type="entry name" value="Transposase_17"/>
</dbReference>
<dbReference type="Proteomes" id="UP000183758">
    <property type="component" value="Unassembled WGS sequence"/>
</dbReference>
<dbReference type="PANTHER" id="PTHR34322">
    <property type="entry name" value="TRANSPOSASE, Y1_TNP DOMAIN-CONTAINING"/>
    <property type="match status" value="1"/>
</dbReference>
<reference evidence="2 3" key="1">
    <citation type="journal article" date="2016" name="Environ. Microbiol.">
        <title>Genomic resolution of a cold subsurface aquifer community provides metabolic insights for novel microbes adapted to high CO concentrations.</title>
        <authorList>
            <person name="Probst A.J."/>
            <person name="Castelle C.J."/>
            <person name="Singh A."/>
            <person name="Brown C.T."/>
            <person name="Anantharaman K."/>
            <person name="Sharon I."/>
            <person name="Hug L.A."/>
            <person name="Burstein D."/>
            <person name="Emerson J.B."/>
            <person name="Thomas B.C."/>
            <person name="Banfield J.F."/>
        </authorList>
    </citation>
    <scope>NUCLEOTIDE SEQUENCE [LARGE SCALE GENOMIC DNA]</scope>
    <source>
        <strain evidence="2">CG2_30_33_16</strain>
    </source>
</reference>
<protein>
    <recommendedName>
        <fullName evidence="1">Transposase IS200-like domain-containing protein</fullName>
    </recommendedName>
</protein>
<dbReference type="GO" id="GO:0006313">
    <property type="term" value="P:DNA transposition"/>
    <property type="evidence" value="ECO:0007669"/>
    <property type="project" value="InterPro"/>
</dbReference>
<dbReference type="InterPro" id="IPR036515">
    <property type="entry name" value="Transposase_17_sf"/>
</dbReference>
<dbReference type="AlphaFoldDB" id="A0A1J5HKM9"/>
<dbReference type="Gene3D" id="3.30.70.1290">
    <property type="entry name" value="Transposase IS200-like"/>
    <property type="match status" value="1"/>
</dbReference>
<dbReference type="GO" id="GO:0003677">
    <property type="term" value="F:DNA binding"/>
    <property type="evidence" value="ECO:0007669"/>
    <property type="project" value="InterPro"/>
</dbReference>
<sequence length="227" mass="27168">MPLRSIFVNNYYYHIYNKTLDDLKPFEIEISSDYFINLINYYQYSDIKMSYSETLRLELDLKEQYFKHLRQSAKHKVEILAFCLMSNHFHLLLKQKQEGGISKFVGDVLNGFTRFCNIQNERKGPIFLPRFRSKPIMDEEHLIHVSRYIHLNPYVGGLINTVNDIWSYPLSSAHEYFSETIGIVNTEYILGLGYFLGNRRKYKMFVENETKHSKTRILTKYLFKWNN</sequence>
<dbReference type="PANTHER" id="PTHR34322:SF2">
    <property type="entry name" value="TRANSPOSASE IS200-LIKE DOMAIN-CONTAINING PROTEIN"/>
    <property type="match status" value="1"/>
</dbReference>
<dbReference type="Pfam" id="PF01797">
    <property type="entry name" value="Y1_Tnp"/>
    <property type="match status" value="1"/>
</dbReference>
<dbReference type="SUPFAM" id="SSF143422">
    <property type="entry name" value="Transposase IS200-like"/>
    <property type="match status" value="1"/>
</dbReference>
<dbReference type="SMART" id="SM01321">
    <property type="entry name" value="Y1_Tnp"/>
    <property type="match status" value="1"/>
</dbReference>
<dbReference type="GO" id="GO:0004803">
    <property type="term" value="F:transposase activity"/>
    <property type="evidence" value="ECO:0007669"/>
    <property type="project" value="InterPro"/>
</dbReference>
<evidence type="ECO:0000313" key="2">
    <source>
        <dbReference type="EMBL" id="OIP82378.1"/>
    </source>
</evidence>
<evidence type="ECO:0000313" key="3">
    <source>
        <dbReference type="Proteomes" id="UP000183758"/>
    </source>
</evidence>
<accession>A0A1J5HKM9</accession>
<comment type="caution">
    <text evidence="2">The sequence shown here is derived from an EMBL/GenBank/DDBJ whole genome shotgun (WGS) entry which is preliminary data.</text>
</comment>
<dbReference type="EMBL" id="MNZM01000115">
    <property type="protein sequence ID" value="OIP82378.1"/>
    <property type="molecule type" value="Genomic_DNA"/>
</dbReference>
<evidence type="ECO:0000259" key="1">
    <source>
        <dbReference type="SMART" id="SM01321"/>
    </source>
</evidence>
<gene>
    <name evidence="2" type="ORF">AUK04_04775</name>
</gene>